<name>A0AAV8VK62_9CUCU</name>
<dbReference type="Proteomes" id="UP001159042">
    <property type="component" value="Unassembled WGS sequence"/>
</dbReference>
<comment type="caution">
    <text evidence="1">The sequence shown here is derived from an EMBL/GenBank/DDBJ whole genome shotgun (WGS) entry which is preliminary data.</text>
</comment>
<proteinExistence type="predicted"/>
<dbReference type="AlphaFoldDB" id="A0AAV8VK62"/>
<gene>
    <name evidence="1" type="ORF">NQ315_010018</name>
</gene>
<evidence type="ECO:0000313" key="1">
    <source>
        <dbReference type="EMBL" id="KAJ8914554.1"/>
    </source>
</evidence>
<sequence length="82" mass="9944">MDFPRGLVWDQIVTFHFFCVKSRKTKTNSDHFLLFSKTSLIERNCFPYSDFLLNILYLEPLLPTKIVQFYEVSFFFVKPYFK</sequence>
<organism evidence="1 2">
    <name type="scientific">Exocentrus adspersus</name>
    <dbReference type="NCBI Taxonomy" id="1586481"/>
    <lineage>
        <taxon>Eukaryota</taxon>
        <taxon>Metazoa</taxon>
        <taxon>Ecdysozoa</taxon>
        <taxon>Arthropoda</taxon>
        <taxon>Hexapoda</taxon>
        <taxon>Insecta</taxon>
        <taxon>Pterygota</taxon>
        <taxon>Neoptera</taxon>
        <taxon>Endopterygota</taxon>
        <taxon>Coleoptera</taxon>
        <taxon>Polyphaga</taxon>
        <taxon>Cucujiformia</taxon>
        <taxon>Chrysomeloidea</taxon>
        <taxon>Cerambycidae</taxon>
        <taxon>Lamiinae</taxon>
        <taxon>Acanthocinini</taxon>
        <taxon>Exocentrus</taxon>
    </lineage>
</organism>
<reference evidence="1 2" key="1">
    <citation type="journal article" date="2023" name="Insect Mol. Biol.">
        <title>Genome sequencing provides insights into the evolution of gene families encoding plant cell wall-degrading enzymes in longhorned beetles.</title>
        <authorList>
            <person name="Shin N.R."/>
            <person name="Okamura Y."/>
            <person name="Kirsch R."/>
            <person name="Pauchet Y."/>
        </authorList>
    </citation>
    <scope>NUCLEOTIDE SEQUENCE [LARGE SCALE GENOMIC DNA]</scope>
    <source>
        <strain evidence="1">EAD_L_NR</strain>
    </source>
</reference>
<dbReference type="EMBL" id="JANEYG010000069">
    <property type="protein sequence ID" value="KAJ8914554.1"/>
    <property type="molecule type" value="Genomic_DNA"/>
</dbReference>
<keyword evidence="2" id="KW-1185">Reference proteome</keyword>
<protein>
    <submittedName>
        <fullName evidence="1">Uncharacterized protein</fullName>
    </submittedName>
</protein>
<accession>A0AAV8VK62</accession>
<evidence type="ECO:0000313" key="2">
    <source>
        <dbReference type="Proteomes" id="UP001159042"/>
    </source>
</evidence>